<dbReference type="PANTHER" id="PTHR45949">
    <property type="entry name" value="SORTING NEXIN-4"/>
    <property type="match status" value="1"/>
</dbReference>
<keyword evidence="4" id="KW-0813">Transport</keyword>
<feature type="chain" id="PRO_5007440145" evidence="9">
    <location>
        <begin position="17"/>
        <end position="548"/>
    </location>
</feature>
<evidence type="ECO:0000256" key="8">
    <source>
        <dbReference type="SAM" id="MobiDB-lite"/>
    </source>
</evidence>
<keyword evidence="5" id="KW-0963">Cytoplasm</keyword>
<keyword evidence="9" id="KW-0732">Signal</keyword>
<evidence type="ECO:0000256" key="7">
    <source>
        <dbReference type="ARBA" id="ARBA00023136"/>
    </source>
</evidence>
<dbReference type="GO" id="GO:0000407">
    <property type="term" value="C:phagophore assembly site"/>
    <property type="evidence" value="ECO:0007669"/>
    <property type="project" value="TreeGrafter"/>
</dbReference>
<dbReference type="InterPro" id="IPR001683">
    <property type="entry name" value="PX_dom"/>
</dbReference>
<dbReference type="GO" id="GO:0034727">
    <property type="term" value="P:piecemeal microautophagy of the nucleus"/>
    <property type="evidence" value="ECO:0007669"/>
    <property type="project" value="TreeGrafter"/>
</dbReference>
<feature type="region of interest" description="Disordered" evidence="8">
    <location>
        <begin position="303"/>
        <end position="327"/>
    </location>
</feature>
<evidence type="ECO:0000256" key="6">
    <source>
        <dbReference type="ARBA" id="ARBA00023121"/>
    </source>
</evidence>
<comment type="subcellular location">
    <subcellularLocation>
        <location evidence="2">Cytoplasm</location>
    </subcellularLocation>
    <subcellularLocation>
        <location evidence="1">Endomembrane system</location>
        <topology evidence="1">Peripheral membrane protein</topology>
    </subcellularLocation>
</comment>
<comment type="similarity">
    <text evidence="3">Belongs to the sorting nexin family.</text>
</comment>
<dbReference type="GO" id="GO:0005769">
    <property type="term" value="C:early endosome"/>
    <property type="evidence" value="ECO:0007669"/>
    <property type="project" value="TreeGrafter"/>
</dbReference>
<evidence type="ECO:0000313" key="11">
    <source>
        <dbReference type="EMBL" id="JAP42528.1"/>
    </source>
</evidence>
<evidence type="ECO:0000259" key="10">
    <source>
        <dbReference type="PROSITE" id="PS50195"/>
    </source>
</evidence>
<name>A0A0X3NSG3_SCHSO</name>
<gene>
    <name evidence="11" type="primary">SNX30</name>
    <name evidence="11" type="ORF">TR143574</name>
</gene>
<evidence type="ECO:0000256" key="9">
    <source>
        <dbReference type="SAM" id="SignalP"/>
    </source>
</evidence>
<dbReference type="PROSITE" id="PS50195">
    <property type="entry name" value="PX"/>
    <property type="match status" value="1"/>
</dbReference>
<reference evidence="11" key="1">
    <citation type="submission" date="2016-01" db="EMBL/GenBank/DDBJ databases">
        <title>Reference transcriptome for the parasite Schistocephalus solidus: insights into the molecular evolution of parasitism.</title>
        <authorList>
            <person name="Hebert F.O."/>
            <person name="Grambauer S."/>
            <person name="Barber I."/>
            <person name="Landry C.R."/>
            <person name="Aubin-Horth N."/>
        </authorList>
    </citation>
    <scope>NUCLEOTIDE SEQUENCE</scope>
</reference>
<feature type="region of interest" description="Disordered" evidence="8">
    <location>
        <begin position="397"/>
        <end position="416"/>
    </location>
</feature>
<dbReference type="GO" id="GO:0000422">
    <property type="term" value="P:autophagy of mitochondrion"/>
    <property type="evidence" value="ECO:0007669"/>
    <property type="project" value="TreeGrafter"/>
</dbReference>
<organism evidence="11">
    <name type="scientific">Schistocephalus solidus</name>
    <name type="common">Tapeworm</name>
    <dbReference type="NCBI Taxonomy" id="70667"/>
    <lineage>
        <taxon>Eukaryota</taxon>
        <taxon>Metazoa</taxon>
        <taxon>Spiralia</taxon>
        <taxon>Lophotrochozoa</taxon>
        <taxon>Platyhelminthes</taxon>
        <taxon>Cestoda</taxon>
        <taxon>Eucestoda</taxon>
        <taxon>Diphyllobothriidea</taxon>
        <taxon>Diphyllobothriidae</taxon>
        <taxon>Schistocephalus</taxon>
    </lineage>
</organism>
<dbReference type="Gene3D" id="1.20.1270.60">
    <property type="entry name" value="Arfaptin homology (AH) domain/BAR domain"/>
    <property type="match status" value="1"/>
</dbReference>
<dbReference type="InterPro" id="IPR027267">
    <property type="entry name" value="AH/BAR_dom_sf"/>
</dbReference>
<proteinExistence type="inferred from homology"/>
<dbReference type="Gene3D" id="3.30.1520.10">
    <property type="entry name" value="Phox-like domain"/>
    <property type="match status" value="1"/>
</dbReference>
<keyword evidence="7" id="KW-0472">Membrane</keyword>
<evidence type="ECO:0000256" key="2">
    <source>
        <dbReference type="ARBA" id="ARBA00004496"/>
    </source>
</evidence>
<keyword evidence="6" id="KW-0446">Lipid-binding</keyword>
<evidence type="ECO:0000256" key="5">
    <source>
        <dbReference type="ARBA" id="ARBA00022490"/>
    </source>
</evidence>
<dbReference type="Pfam" id="PF00787">
    <property type="entry name" value="PX"/>
    <property type="match status" value="1"/>
</dbReference>
<feature type="domain" description="PX" evidence="10">
    <location>
        <begin position="53"/>
        <end position="173"/>
    </location>
</feature>
<dbReference type="SUPFAM" id="SSF64268">
    <property type="entry name" value="PX domain"/>
    <property type="match status" value="1"/>
</dbReference>
<evidence type="ECO:0000256" key="1">
    <source>
        <dbReference type="ARBA" id="ARBA00004184"/>
    </source>
</evidence>
<dbReference type="AlphaFoldDB" id="A0A0X3NSG3"/>
<dbReference type="InterPro" id="IPR036871">
    <property type="entry name" value="PX_dom_sf"/>
</dbReference>
<accession>A0A0X3NSG3</accession>
<sequence>LTVLTSLVVCATFSQSMNPPSQHSAIINVQAMSGNSVPANDNAAAQVRSDSDAELSAQIVDVTKNVSSYEVFISYEIECIASRSDYPVGTFNVSRRYREFDWLHRRLQQASPFLFVPPLPGKKVMTQFDRCSTGFVDRRSSGLQNFLRKCIAHPILSSNPNLIAFLTYSTPRFQEFMQDNPVQNALLSLISSSSSSTVVGANDRHASGSASPVAPPGAVARQRHSLSTTDALTPHPSLPTLSILRQTDDFQDLHNEVSEYAILCQRLSSVTDNIVNQLTALTFDYAELAKILVEWPPDILQTPGSKNHWPATSTPDNNTAQSDTTTATFGPSAVADAVRKMASATHFLATRLSVGPQQMWQSASAFAESVKDVLKHRSSIQAEYMDTATELQTRLQTESPLSADRPTTLPQSSSGTSSLRKLSLLWKKKPLETLISKSNSLQDELAFGNSQVRAEFDRWQTDRRAETIATLSTLTSAYVEYWSLIADAWRDSVRTLDGSEAARTAGSTTTTTEADMGSCNDFDLKASTVSPVDGTNLNGGTHIGSFES</sequence>
<dbReference type="PANTHER" id="PTHR45949:SF2">
    <property type="entry name" value="SORTING NEXIN-4"/>
    <property type="match status" value="1"/>
</dbReference>
<feature type="non-terminal residue" evidence="11">
    <location>
        <position position="1"/>
    </location>
</feature>
<dbReference type="EMBL" id="GEEE01005717">
    <property type="protein sequence ID" value="JAP57508.1"/>
    <property type="molecule type" value="Transcribed_RNA"/>
</dbReference>
<dbReference type="GO" id="GO:0061709">
    <property type="term" value="P:reticulophagy"/>
    <property type="evidence" value="ECO:0007669"/>
    <property type="project" value="TreeGrafter"/>
</dbReference>
<dbReference type="GO" id="GO:0015031">
    <property type="term" value="P:protein transport"/>
    <property type="evidence" value="ECO:0007669"/>
    <property type="project" value="TreeGrafter"/>
</dbReference>
<dbReference type="GO" id="GO:0032456">
    <property type="term" value="P:endocytic recycling"/>
    <property type="evidence" value="ECO:0007669"/>
    <property type="project" value="TreeGrafter"/>
</dbReference>
<feature type="signal peptide" evidence="9">
    <location>
        <begin position="1"/>
        <end position="16"/>
    </location>
</feature>
<dbReference type="GO" id="GO:0035091">
    <property type="term" value="F:phosphatidylinositol binding"/>
    <property type="evidence" value="ECO:0007669"/>
    <property type="project" value="InterPro"/>
</dbReference>
<evidence type="ECO:0000256" key="3">
    <source>
        <dbReference type="ARBA" id="ARBA00010883"/>
    </source>
</evidence>
<evidence type="ECO:0000256" key="4">
    <source>
        <dbReference type="ARBA" id="ARBA00022448"/>
    </source>
</evidence>
<dbReference type="EMBL" id="GEEE01020697">
    <property type="protein sequence ID" value="JAP42528.1"/>
    <property type="molecule type" value="Transcribed_RNA"/>
</dbReference>
<protein>
    <submittedName>
        <fullName evidence="11">Sorting nexin-30</fullName>
    </submittedName>
</protein>
<dbReference type="SMART" id="SM00312">
    <property type="entry name" value="PX"/>
    <property type="match status" value="1"/>
</dbReference>